<gene>
    <name evidence="3" type="ORF">JMJ77_013675</name>
</gene>
<protein>
    <submittedName>
        <fullName evidence="3">Lysine methyltransferase</fullName>
    </submittedName>
</protein>
<sequence length="754" mass="84662">MDKEKAASASGKDDWTTVSDPREKKRIQNRIAQRAHREKLKQRLRVLESLVKEKKELSSNEHEPRDKGSLSIPTTPGQQSVPSTAPPLSSTSTSRESMSLPEDPSSQFPEVTETMWRFLAQTPQNPPLIASPGGFFGGGRPNDIHKGLAPGCFDRGDPLAARLECPSDQMLGILAPAEIPSWDNDIALSYLSSPPETETFQHRDCSHELMGIHGDLCAGKNEPRTPRGRVGSIASTTSLCERLSCLRHCAKLLGFSSLDAVLSLYYTADLSESPALSNEQSTSRERRLPTLLSEIREHFNTWNRWEQSGFIDEMLRGAECFYAEEVKQGRSDLDEQLMGNLDNPLMVESVPEIAWILRDKSLAHSSICTIRDAVEPLTTTRDRVLSNSSALSTSSLWTGISRCFREGLESPEFCIYIKEDYGGKGIAVITEAETASHIVNSQGFTKPSYLQGTNQILGKIKVAAIPGKEYGLVATERIARGEVILKETASLLVDYAALESMPRNQLDIMRAHAVGLLNYHHRNQVMNLSTHGYHGDEVSTVAAIAKNNMFSISTNSSRTDDRFYALFAQTSRLNHDCRPNIDYWFDPRTLTQRTTALRDIFPGEELTISYVEPLQSRDDRQNRLHSNWGFICSCHFCKQSDLMTEASDKRIVQIYSLLEELKDHSPQSKATPQMAELLISLYHQEHNWSFLSEAYMLAAIEHSGVGEPWLATKYASLAIDAGLLSLWEDHRHVKDMEDLARDPWSHWSWMLRKH</sequence>
<dbReference type="GO" id="GO:0032259">
    <property type="term" value="P:methylation"/>
    <property type="evidence" value="ECO:0007669"/>
    <property type="project" value="UniProtKB-KW"/>
</dbReference>
<evidence type="ECO:0000313" key="4">
    <source>
        <dbReference type="Proteomes" id="UP000699042"/>
    </source>
</evidence>
<dbReference type="InterPro" id="IPR001214">
    <property type="entry name" value="SET_dom"/>
</dbReference>
<feature type="compositionally biased region" description="Basic and acidic residues" evidence="1">
    <location>
        <begin position="1"/>
        <end position="23"/>
    </location>
</feature>
<dbReference type="AlphaFoldDB" id="A0A9P7U5W5"/>
<dbReference type="Proteomes" id="UP000699042">
    <property type="component" value="Unassembled WGS sequence"/>
</dbReference>
<dbReference type="GO" id="GO:0003700">
    <property type="term" value="F:DNA-binding transcription factor activity"/>
    <property type="evidence" value="ECO:0007669"/>
    <property type="project" value="InterPro"/>
</dbReference>
<dbReference type="InterPro" id="IPR053185">
    <property type="entry name" value="SET_domain_protein"/>
</dbReference>
<evidence type="ECO:0000313" key="3">
    <source>
        <dbReference type="EMBL" id="KAG7040678.1"/>
    </source>
</evidence>
<dbReference type="CDD" id="cd14688">
    <property type="entry name" value="bZIP_YAP"/>
    <property type="match status" value="1"/>
</dbReference>
<dbReference type="PROSITE" id="PS50280">
    <property type="entry name" value="SET"/>
    <property type="match status" value="1"/>
</dbReference>
<organism evidence="3 4">
    <name type="scientific">Colletotrichum scovillei</name>
    <dbReference type="NCBI Taxonomy" id="1209932"/>
    <lineage>
        <taxon>Eukaryota</taxon>
        <taxon>Fungi</taxon>
        <taxon>Dikarya</taxon>
        <taxon>Ascomycota</taxon>
        <taxon>Pezizomycotina</taxon>
        <taxon>Sordariomycetes</taxon>
        <taxon>Hypocreomycetidae</taxon>
        <taxon>Glomerellales</taxon>
        <taxon>Glomerellaceae</taxon>
        <taxon>Colletotrichum</taxon>
        <taxon>Colletotrichum acutatum species complex</taxon>
    </lineage>
</organism>
<feature type="compositionally biased region" description="Low complexity" evidence="1">
    <location>
        <begin position="80"/>
        <end position="99"/>
    </location>
</feature>
<dbReference type="CDD" id="cd20071">
    <property type="entry name" value="SET_SMYD"/>
    <property type="match status" value="1"/>
</dbReference>
<feature type="domain" description="SET" evidence="2">
    <location>
        <begin position="458"/>
        <end position="611"/>
    </location>
</feature>
<evidence type="ECO:0000259" key="2">
    <source>
        <dbReference type="PROSITE" id="PS50280"/>
    </source>
</evidence>
<dbReference type="InterPro" id="IPR046341">
    <property type="entry name" value="SET_dom_sf"/>
</dbReference>
<keyword evidence="3" id="KW-0808">Transferase</keyword>
<dbReference type="PANTHER" id="PTHR47332">
    <property type="entry name" value="SET DOMAIN-CONTAINING PROTEIN 5"/>
    <property type="match status" value="1"/>
</dbReference>
<dbReference type="SUPFAM" id="SSF57959">
    <property type="entry name" value="Leucine zipper domain"/>
    <property type="match status" value="1"/>
</dbReference>
<dbReference type="Pfam" id="PF00856">
    <property type="entry name" value="SET"/>
    <property type="match status" value="1"/>
</dbReference>
<dbReference type="InterPro" id="IPR046347">
    <property type="entry name" value="bZIP_sf"/>
</dbReference>
<feature type="compositionally biased region" description="Basic residues" evidence="1">
    <location>
        <begin position="24"/>
        <end position="41"/>
    </location>
</feature>
<evidence type="ECO:0000256" key="1">
    <source>
        <dbReference type="SAM" id="MobiDB-lite"/>
    </source>
</evidence>
<keyword evidence="4" id="KW-1185">Reference proteome</keyword>
<dbReference type="SMART" id="SM00317">
    <property type="entry name" value="SET"/>
    <property type="match status" value="1"/>
</dbReference>
<dbReference type="Gene3D" id="2.170.270.10">
    <property type="entry name" value="SET domain"/>
    <property type="match status" value="1"/>
</dbReference>
<feature type="compositionally biased region" description="Basic and acidic residues" evidence="1">
    <location>
        <begin position="53"/>
        <end position="68"/>
    </location>
</feature>
<feature type="region of interest" description="Disordered" evidence="1">
    <location>
        <begin position="53"/>
        <end position="107"/>
    </location>
</feature>
<dbReference type="GO" id="GO:0008168">
    <property type="term" value="F:methyltransferase activity"/>
    <property type="evidence" value="ECO:0007669"/>
    <property type="project" value="UniProtKB-KW"/>
</dbReference>
<dbReference type="InterPro" id="IPR004827">
    <property type="entry name" value="bZIP"/>
</dbReference>
<dbReference type="SUPFAM" id="SSF82199">
    <property type="entry name" value="SET domain"/>
    <property type="match status" value="1"/>
</dbReference>
<accession>A0A9P7U5W5</accession>
<comment type="caution">
    <text evidence="3">The sequence shown here is derived from an EMBL/GenBank/DDBJ whole genome shotgun (WGS) entry which is preliminary data.</text>
</comment>
<reference evidence="3" key="1">
    <citation type="submission" date="2021-05" db="EMBL/GenBank/DDBJ databases">
        <title>Comparative genomics of three Colletotrichum scovillei strains and genetic complementation revealed genes involved fungal growth and virulence on chili pepper.</title>
        <authorList>
            <person name="Hsieh D.-K."/>
            <person name="Chuang S.-C."/>
            <person name="Chen C.-Y."/>
            <person name="Chao Y.-T."/>
            <person name="Lu M.-Y.J."/>
            <person name="Lee M.-H."/>
            <person name="Shih M.-C."/>
        </authorList>
    </citation>
    <scope>NUCLEOTIDE SEQUENCE</scope>
    <source>
        <strain evidence="3">Coll-153</strain>
    </source>
</reference>
<proteinExistence type="predicted"/>
<dbReference type="PROSITE" id="PS00036">
    <property type="entry name" value="BZIP_BASIC"/>
    <property type="match status" value="1"/>
</dbReference>
<dbReference type="PANTHER" id="PTHR47332:SF6">
    <property type="entry name" value="SET DOMAIN-CONTAINING PROTEIN"/>
    <property type="match status" value="1"/>
</dbReference>
<dbReference type="EMBL" id="JAESDN010000021">
    <property type="protein sequence ID" value="KAG7040678.1"/>
    <property type="molecule type" value="Genomic_DNA"/>
</dbReference>
<feature type="region of interest" description="Disordered" evidence="1">
    <location>
        <begin position="1"/>
        <end position="41"/>
    </location>
</feature>
<dbReference type="Gene3D" id="1.20.5.170">
    <property type="match status" value="1"/>
</dbReference>
<name>A0A9P7U5W5_9PEZI</name>
<keyword evidence="3" id="KW-0489">Methyltransferase</keyword>